<dbReference type="PANTHER" id="PTHR43547">
    <property type="entry name" value="TWO-COMPONENT HISTIDINE KINASE"/>
    <property type="match status" value="1"/>
</dbReference>
<dbReference type="Pfam" id="PF07494">
    <property type="entry name" value="Reg_prop"/>
    <property type="match status" value="2"/>
</dbReference>
<evidence type="ECO:0000313" key="3">
    <source>
        <dbReference type="Proteomes" id="UP000019402"/>
    </source>
</evidence>
<dbReference type="InterPro" id="IPR015943">
    <property type="entry name" value="WD40/YVTN_repeat-like_dom_sf"/>
</dbReference>
<dbReference type="InterPro" id="IPR011047">
    <property type="entry name" value="Quinoprotein_ADH-like_sf"/>
</dbReference>
<comment type="caution">
    <text evidence="2">The sequence shown here is derived from an EMBL/GenBank/DDBJ whole genome shotgun (WGS) entry which is preliminary data.</text>
</comment>
<organism evidence="2 3">
    <name type="scientific">Saccharicrinis fermentans DSM 9555 = JCM 21142</name>
    <dbReference type="NCBI Taxonomy" id="869213"/>
    <lineage>
        <taxon>Bacteria</taxon>
        <taxon>Pseudomonadati</taxon>
        <taxon>Bacteroidota</taxon>
        <taxon>Bacteroidia</taxon>
        <taxon>Marinilabiliales</taxon>
        <taxon>Marinilabiliaceae</taxon>
        <taxon>Saccharicrinis</taxon>
    </lineage>
</organism>
<protein>
    <submittedName>
        <fullName evidence="2">Response regulator containing a CheY-like receiver domain and a GGDEF domain protein</fullName>
    </submittedName>
</protein>
<dbReference type="RefSeq" id="WP_044213881.1">
    <property type="nucleotide sequence ID" value="NZ_BAMD01000052.1"/>
</dbReference>
<dbReference type="PANTHER" id="PTHR43547:SF2">
    <property type="entry name" value="HYBRID SIGNAL TRANSDUCTION HISTIDINE KINASE C"/>
    <property type="match status" value="1"/>
</dbReference>
<evidence type="ECO:0000313" key="2">
    <source>
        <dbReference type="EMBL" id="GAF04661.1"/>
    </source>
</evidence>
<evidence type="ECO:0000256" key="1">
    <source>
        <dbReference type="ARBA" id="ARBA00022553"/>
    </source>
</evidence>
<dbReference type="Proteomes" id="UP000019402">
    <property type="component" value="Unassembled WGS sequence"/>
</dbReference>
<dbReference type="OrthoDB" id="1041291at2"/>
<keyword evidence="1" id="KW-0597">Phosphoprotein</keyword>
<dbReference type="eggNOG" id="COG3292">
    <property type="taxonomic scope" value="Bacteria"/>
</dbReference>
<sequence length="306" mass="34614">MKFTCIISILTFIVQFSVYSQQTKFRHLTGNDGLLSNSIKTILQDSDGFMWIGTIDGLCKYDGYSFANFVYSPTDSQTLSNNFISCLTEDNNHNLWIGTRNGLNRLNLESCKIERFNNILNDSIEIGLVLSLVVSDSNKLWIGTNNTGLYCMDMNNYQLINYRHATNNSNSIISNSVNCILEDKKRGLLVGTKNGLEIFNPSTSTFKHLLPGLDIRCLNFYKDSSVFVGTISDQNTYFKLTKDSLIKAITLPEPSLNKEILSHNDSDGNQWISIREKGVYYYDNTKGTSHKISYNKYNPNGLTVML</sequence>
<dbReference type="GO" id="GO:0000155">
    <property type="term" value="F:phosphorelay sensor kinase activity"/>
    <property type="evidence" value="ECO:0007669"/>
    <property type="project" value="TreeGrafter"/>
</dbReference>
<proteinExistence type="predicted"/>
<name>W7YJH0_9BACT</name>
<dbReference type="InterPro" id="IPR011110">
    <property type="entry name" value="Reg_prop"/>
</dbReference>
<accession>W7YJH0</accession>
<dbReference type="SUPFAM" id="SSF50998">
    <property type="entry name" value="Quinoprotein alcohol dehydrogenase-like"/>
    <property type="match status" value="1"/>
</dbReference>
<dbReference type="AlphaFoldDB" id="W7YJH0"/>
<gene>
    <name evidence="2" type="ORF">JCM21142_93375</name>
</gene>
<dbReference type="Gene3D" id="2.130.10.10">
    <property type="entry name" value="YVTN repeat-like/Quinoprotein amine dehydrogenase"/>
    <property type="match status" value="2"/>
</dbReference>
<keyword evidence="3" id="KW-1185">Reference proteome</keyword>
<reference evidence="2 3" key="1">
    <citation type="journal article" date="2014" name="Genome Announc.">
        <title>Draft Genome Sequence of Cytophaga fermentans JCM 21142T, a Facultative Anaerobe Isolated from Marine Mud.</title>
        <authorList>
            <person name="Starns D."/>
            <person name="Oshima K."/>
            <person name="Suda W."/>
            <person name="Iino T."/>
            <person name="Yuki M."/>
            <person name="Inoue J."/>
            <person name="Kitamura K."/>
            <person name="Iida T."/>
            <person name="Darby A."/>
            <person name="Hattori M."/>
            <person name="Ohkuma M."/>
        </authorList>
    </citation>
    <scope>NUCLEOTIDE SEQUENCE [LARGE SCALE GENOMIC DNA]</scope>
    <source>
        <strain evidence="2 3">JCM 21142</strain>
    </source>
</reference>
<dbReference type="EMBL" id="BAMD01000052">
    <property type="protein sequence ID" value="GAF04661.1"/>
    <property type="molecule type" value="Genomic_DNA"/>
</dbReference>